<feature type="compositionally biased region" description="Basic and acidic residues" evidence="1">
    <location>
        <begin position="297"/>
        <end position="306"/>
    </location>
</feature>
<comment type="caution">
    <text evidence="2">The sequence shown here is derived from an EMBL/GenBank/DDBJ whole genome shotgun (WGS) entry which is preliminary data.</text>
</comment>
<accession>A0ABR1DJL2</accession>
<dbReference type="Proteomes" id="UP001303046">
    <property type="component" value="Unassembled WGS sequence"/>
</dbReference>
<dbReference type="EMBL" id="JAVFWL010000004">
    <property type="protein sequence ID" value="KAK6749666.1"/>
    <property type="molecule type" value="Genomic_DNA"/>
</dbReference>
<keyword evidence="3" id="KW-1185">Reference proteome</keyword>
<evidence type="ECO:0000256" key="1">
    <source>
        <dbReference type="SAM" id="MobiDB-lite"/>
    </source>
</evidence>
<feature type="region of interest" description="Disordered" evidence="1">
    <location>
        <begin position="458"/>
        <end position="479"/>
    </location>
</feature>
<protein>
    <submittedName>
        <fullName evidence="2">Uncharacterized protein</fullName>
    </submittedName>
</protein>
<feature type="region of interest" description="Disordered" evidence="1">
    <location>
        <begin position="93"/>
        <end position="114"/>
    </location>
</feature>
<feature type="compositionally biased region" description="Low complexity" evidence="1">
    <location>
        <begin position="281"/>
        <end position="291"/>
    </location>
</feature>
<feature type="compositionally biased region" description="Low complexity" evidence="1">
    <location>
        <begin position="458"/>
        <end position="468"/>
    </location>
</feature>
<reference evidence="2 3" key="1">
    <citation type="submission" date="2023-08" db="EMBL/GenBank/DDBJ databases">
        <title>A Necator americanus chromosomal reference genome.</title>
        <authorList>
            <person name="Ilik V."/>
            <person name="Petrzelkova K.J."/>
            <person name="Pardy F."/>
            <person name="Fuh T."/>
            <person name="Niatou-Singa F.S."/>
            <person name="Gouil Q."/>
            <person name="Baker L."/>
            <person name="Ritchie M.E."/>
            <person name="Jex A.R."/>
            <person name="Gazzola D."/>
            <person name="Li H."/>
            <person name="Toshio Fujiwara R."/>
            <person name="Zhan B."/>
            <person name="Aroian R.V."/>
            <person name="Pafco B."/>
            <person name="Schwarz E.M."/>
        </authorList>
    </citation>
    <scope>NUCLEOTIDE SEQUENCE [LARGE SCALE GENOMIC DNA]</scope>
    <source>
        <strain evidence="2 3">Aroian</strain>
        <tissue evidence="2">Whole animal</tissue>
    </source>
</reference>
<organism evidence="2 3">
    <name type="scientific">Necator americanus</name>
    <name type="common">Human hookworm</name>
    <dbReference type="NCBI Taxonomy" id="51031"/>
    <lineage>
        <taxon>Eukaryota</taxon>
        <taxon>Metazoa</taxon>
        <taxon>Ecdysozoa</taxon>
        <taxon>Nematoda</taxon>
        <taxon>Chromadorea</taxon>
        <taxon>Rhabditida</taxon>
        <taxon>Rhabditina</taxon>
        <taxon>Rhabditomorpha</taxon>
        <taxon>Strongyloidea</taxon>
        <taxon>Ancylostomatidae</taxon>
        <taxon>Bunostominae</taxon>
        <taxon>Necator</taxon>
    </lineage>
</organism>
<feature type="region of interest" description="Disordered" evidence="1">
    <location>
        <begin position="255"/>
        <end position="332"/>
    </location>
</feature>
<feature type="compositionally biased region" description="Basic residues" evidence="1">
    <location>
        <begin position="95"/>
        <end position="107"/>
    </location>
</feature>
<name>A0ABR1DJL2_NECAM</name>
<evidence type="ECO:0000313" key="3">
    <source>
        <dbReference type="Proteomes" id="UP001303046"/>
    </source>
</evidence>
<evidence type="ECO:0000313" key="2">
    <source>
        <dbReference type="EMBL" id="KAK6749666.1"/>
    </source>
</evidence>
<feature type="compositionally biased region" description="Low complexity" evidence="1">
    <location>
        <begin position="307"/>
        <end position="323"/>
    </location>
</feature>
<proteinExistence type="predicted"/>
<sequence length="972" mass="110375">MLCFLCSFAKGGYCYCRPGRPVTVLSTLDMLIVDTSFPTAQAPRRRSRSEPVRRKECSQFVRFRSLREAKVERRDRKKPLRIDVVSIASSAESKLRRRKTRRERTRRRMEVQSDHFDRLLSTSSSSLQSMASDALQPLMANWSTSSPASEASSEGLSSAELAQAIEIPSRSSFALLVNGNNHMESKDAPPLDRGDFVNTQKKICPTIIDRLHLDLVQLSDAAAPNGWLGSVSYVTDMEQFVQKLPVNAFVDPFEEEERRSRTEMWVESTSPGYPSEEENGGEVAANAGGSEDSMEIPEVKVSECSEKSVSASPPGNTTTSTTGADEEPLPPSVQIHINGELLPTAKIQKNVMDRLDSLVTSEVSEANSLVSSEVDKISLVKCQFTSNIHHALDDAKKEIDFDQIDRFWRYRYNKTEPESEEEKKEKIEKDVREMNRHRAHTPTIERVVLYYTTDRRLSSTPTVSSMSPSPEPFSQRSPLPESGKNLFIQCVRPAVSQHDSLTSEPIGDVVVPVMTPVFEEEEKGIEHVRVENPQRHFERAIVGGESNSSELKRNDVVSEQKEELKESSDEISTELLIPNKPIDVESHKESTPFFRLDRISSGEESEDGRVIFVESRDLPAAFLKRHHRLKDESTSTADLEDFMTDVIRDGWSDNNANYKKEVHDKSTVTSPSLNSNSSQQQFFEKHMMQDQATSMSLSPASSPLPPLVVLEDAPETDVSLPDLKDHFSDLESSSVEDLLAIETRPSSVNRKSVTFSDLIDVEPSSPESIRKERSQSPFGHNFDLKPILKKEDKQKETMRRLLEYASERLYKDLLMLVEERDRSIHALEITPDDAKDLSEQTTFFQKKYRDKLLENKFALDKRIDQVWLKLKDMPIDAHKAHLIYGVRHSSELTLNVKRRLAVRRSSCQIEKKEKRNEMELASDFSRRLSRVREQMIRRDSDSLLATEDNRSMEDLLNAVSRIFGSYEKLCST</sequence>
<gene>
    <name evidence="2" type="primary">Necator_chrIV.g15256</name>
    <name evidence="2" type="ORF">RB195_001961</name>
</gene>